<evidence type="ECO:0000313" key="2">
    <source>
        <dbReference type="EMBL" id="CAA9348765.1"/>
    </source>
</evidence>
<organism evidence="2">
    <name type="scientific">uncultured Gemmatimonadaceae bacterium</name>
    <dbReference type="NCBI Taxonomy" id="246130"/>
    <lineage>
        <taxon>Bacteria</taxon>
        <taxon>Pseudomonadati</taxon>
        <taxon>Gemmatimonadota</taxon>
        <taxon>Gemmatimonadia</taxon>
        <taxon>Gemmatimonadales</taxon>
        <taxon>Gemmatimonadaceae</taxon>
        <taxon>environmental samples</taxon>
    </lineage>
</organism>
<feature type="compositionally biased region" description="Basic residues" evidence="1">
    <location>
        <begin position="1"/>
        <end position="26"/>
    </location>
</feature>
<gene>
    <name evidence="2" type="ORF">AVDCRST_MAG11-3388</name>
</gene>
<feature type="compositionally biased region" description="Basic and acidic residues" evidence="1">
    <location>
        <begin position="27"/>
        <end position="36"/>
    </location>
</feature>
<sequence length="115" mass="12953">VRTRARSPARRLRRRRPRAAARRHPHERAADRRGERGWIQPARRAHGAAARGWRGPVGVRDAGRLPHHRAHVPRAGDAAARRARLAAERRGEGVRRVRAAGGRPRDPIRAAPSWL</sequence>
<name>A0A6J4M381_9BACT</name>
<feature type="region of interest" description="Disordered" evidence="1">
    <location>
        <begin position="1"/>
        <end position="115"/>
    </location>
</feature>
<reference evidence="2" key="1">
    <citation type="submission" date="2020-02" db="EMBL/GenBank/DDBJ databases">
        <authorList>
            <person name="Meier V. D."/>
        </authorList>
    </citation>
    <scope>NUCLEOTIDE SEQUENCE</scope>
    <source>
        <strain evidence="2">AVDCRST_MAG11</strain>
    </source>
</reference>
<dbReference type="AlphaFoldDB" id="A0A6J4M381"/>
<protein>
    <submittedName>
        <fullName evidence="2">Uncharacterized protein</fullName>
    </submittedName>
</protein>
<proteinExistence type="predicted"/>
<dbReference type="EMBL" id="CADCTU010000738">
    <property type="protein sequence ID" value="CAA9348765.1"/>
    <property type="molecule type" value="Genomic_DNA"/>
</dbReference>
<evidence type="ECO:0000256" key="1">
    <source>
        <dbReference type="SAM" id="MobiDB-lite"/>
    </source>
</evidence>
<feature type="non-terminal residue" evidence="2">
    <location>
        <position position="1"/>
    </location>
</feature>
<accession>A0A6J4M381</accession>
<feature type="compositionally biased region" description="Basic and acidic residues" evidence="1">
    <location>
        <begin position="85"/>
        <end position="95"/>
    </location>
</feature>
<feature type="non-terminal residue" evidence="2">
    <location>
        <position position="115"/>
    </location>
</feature>